<name>A0A1M5QAB4_9BACI</name>
<reference evidence="2" key="1">
    <citation type="submission" date="2016-11" db="EMBL/GenBank/DDBJ databases">
        <authorList>
            <person name="Varghese N."/>
            <person name="Submissions S."/>
        </authorList>
    </citation>
    <scope>NUCLEOTIDE SEQUENCE [LARGE SCALE GENOMIC DNA]</scope>
    <source>
        <strain evidence="2">CGMCC 1.6496</strain>
    </source>
</reference>
<dbReference type="RefSeq" id="WP_073006286.1">
    <property type="nucleotide sequence ID" value="NZ_FQXD01000004.1"/>
</dbReference>
<proteinExistence type="predicted"/>
<accession>A0A1M5QAB4</accession>
<keyword evidence="2" id="KW-1185">Reference proteome</keyword>
<dbReference type="AlphaFoldDB" id="A0A1M5QAB4"/>
<protein>
    <submittedName>
        <fullName evidence="1">Uncharacterized protein</fullName>
    </submittedName>
</protein>
<evidence type="ECO:0000313" key="2">
    <source>
        <dbReference type="Proteomes" id="UP000184079"/>
    </source>
</evidence>
<gene>
    <name evidence="1" type="ORF">SAMN05421807_10433</name>
</gene>
<sequence>MVNNECNFFPMADAVDLIEVYSNYAYCWTQRYQGGNYTIFSLPKIEDQQGVRISSNFRTNYSEPLLTENPLETAGTTQLENDADQPVTQTVQFNVATPIEESWRLTEAVAPGGNNFYLINKPLDPGIEAFTSQTAEPQPITLNTTPTMQTDQNNPQLQINLSETVTQSNFQNWNISQELRLPPQSRTTVSLQTMPVHVTRAFQFMFYVTGTLGITTTQPIFGQTEHYIPVTDIDWYDYPQIEVDNEFNLLRCQNTGEYTASYHTDPSLLIETVSITNGVPISTIRMNLNTGEMETILGC</sequence>
<dbReference type="EMBL" id="FQXD01000004">
    <property type="protein sequence ID" value="SHH10741.1"/>
    <property type="molecule type" value="Genomic_DNA"/>
</dbReference>
<organism evidence="1 2">
    <name type="scientific">Virgibacillus chiguensis</name>
    <dbReference type="NCBI Taxonomy" id="411959"/>
    <lineage>
        <taxon>Bacteria</taxon>
        <taxon>Bacillati</taxon>
        <taxon>Bacillota</taxon>
        <taxon>Bacilli</taxon>
        <taxon>Bacillales</taxon>
        <taxon>Bacillaceae</taxon>
        <taxon>Virgibacillus</taxon>
    </lineage>
</organism>
<dbReference type="Proteomes" id="UP000184079">
    <property type="component" value="Unassembled WGS sequence"/>
</dbReference>
<evidence type="ECO:0000313" key="1">
    <source>
        <dbReference type="EMBL" id="SHH10741.1"/>
    </source>
</evidence>
<dbReference type="Gene3D" id="2.170.15.10">
    <property type="entry name" value="Proaerolysin, chain A, domain 3"/>
    <property type="match status" value="1"/>
</dbReference>